<evidence type="ECO:0000313" key="2">
    <source>
        <dbReference type="EMBL" id="MBM6858028.1"/>
    </source>
</evidence>
<name>A0AA40ZTZ4_9BACT</name>
<dbReference type="RefSeq" id="WP_204972283.1">
    <property type="nucleotide sequence ID" value="NZ_JAAZTS010000016.1"/>
</dbReference>
<gene>
    <name evidence="2" type="ORF">H6D15_10530</name>
</gene>
<dbReference type="PANTHER" id="PTHR30068">
    <property type="entry name" value="URONATE ISOMERASE"/>
    <property type="match status" value="1"/>
</dbReference>
<dbReference type="Proteomes" id="UP000698924">
    <property type="component" value="Unassembled WGS sequence"/>
</dbReference>
<dbReference type="GO" id="GO:0016746">
    <property type="term" value="F:acyltransferase activity"/>
    <property type="evidence" value="ECO:0007669"/>
    <property type="project" value="UniProtKB-KW"/>
</dbReference>
<comment type="caution">
    <text evidence="2">The sequence shown here is derived from an EMBL/GenBank/DDBJ whole genome shotgun (WGS) entry which is preliminary data.</text>
</comment>
<accession>A0AA40ZTZ4</accession>
<dbReference type="GO" id="GO:0042840">
    <property type="term" value="P:D-glucuronate catabolic process"/>
    <property type="evidence" value="ECO:0007669"/>
    <property type="project" value="TreeGrafter"/>
</dbReference>
<feature type="domain" description="Phospholipid/glycerol acyltransferase" evidence="1">
    <location>
        <begin position="83"/>
        <end position="204"/>
    </location>
</feature>
<protein>
    <submittedName>
        <fullName evidence="2">1-acyl-sn-glycerol-3-phosphate acyltransferase</fullName>
    </submittedName>
</protein>
<keyword evidence="2" id="KW-0808">Transferase</keyword>
<dbReference type="EMBL" id="JACJMO010000016">
    <property type="protein sequence ID" value="MBM6858028.1"/>
    <property type="molecule type" value="Genomic_DNA"/>
</dbReference>
<reference evidence="2 3" key="1">
    <citation type="journal article" date="2021" name="Sci. Rep.">
        <title>The distribution of antibiotic resistance genes in chicken gut microbiota commensals.</title>
        <authorList>
            <person name="Juricova H."/>
            <person name="Matiasovicova J."/>
            <person name="Kubasova T."/>
            <person name="Cejkova D."/>
            <person name="Rychlik I."/>
        </authorList>
    </citation>
    <scope>NUCLEOTIDE SEQUENCE [LARGE SCALE GENOMIC DNA]</scope>
    <source>
        <strain evidence="2 3">An421</strain>
    </source>
</reference>
<keyword evidence="3" id="KW-1185">Reference proteome</keyword>
<keyword evidence="2" id="KW-0012">Acyltransferase</keyword>
<sequence>MVERDAKFDDIRPYYEEEIPAAMQRIADSGSFPLLASYVYPHEHIEDIRDQIRSYRTVRDFQLEVMRCVNEQVIARSITEFSYGGIEKLDPAKKYLFVSNHRDIMLDACLLQYILYMNGHETSEITFGANLMQGQLVTDIGKSNKMFKVERPGNNPRDFYRASLHLSEYIRYTLTQKKESVWIAQRNGRTKDGIDRTDQGIIKMFGMSRTDNKVDSLAELNIVPVAVSYEWESCDILKTLELYASQNTKYVKKPGEDLNSILTGIMQPKGRVHIEFCDMVTKDDLMQFSEATTSDFNRQVASLLDERICRAYRLTPNNYIAHDLRFGNTMYGSYYTSEQKDAYMKHLLKLQNYAESCEMDLLYDIFLGIYSNPVDSKNKYGKQSV</sequence>
<proteinExistence type="predicted"/>
<dbReference type="InterPro" id="IPR002123">
    <property type="entry name" value="Plipid/glycerol_acylTrfase"/>
</dbReference>
<dbReference type="GO" id="GO:0019698">
    <property type="term" value="P:D-galacturonate catabolic process"/>
    <property type="evidence" value="ECO:0007669"/>
    <property type="project" value="TreeGrafter"/>
</dbReference>
<dbReference type="Pfam" id="PF01553">
    <property type="entry name" value="Acyltransferase"/>
    <property type="match status" value="1"/>
</dbReference>
<dbReference type="AlphaFoldDB" id="A0AA40ZTZ4"/>
<evidence type="ECO:0000313" key="3">
    <source>
        <dbReference type="Proteomes" id="UP000698924"/>
    </source>
</evidence>
<dbReference type="PANTHER" id="PTHR30068:SF3">
    <property type="entry name" value="PHOSPHOLIPID_GLYCEROL ACYLTRANSFERASE DOMAIN-CONTAINING PROTEIN"/>
    <property type="match status" value="1"/>
</dbReference>
<evidence type="ECO:0000259" key="1">
    <source>
        <dbReference type="Pfam" id="PF01553"/>
    </source>
</evidence>
<organism evidence="2 3">
    <name type="scientific">Caecibacteroides pullorum</name>
    <dbReference type="NCBI Taxonomy" id="2725562"/>
    <lineage>
        <taxon>Bacteria</taxon>
        <taxon>Pseudomonadati</taxon>
        <taxon>Bacteroidota</taxon>
        <taxon>Bacteroidia</taxon>
        <taxon>Bacteroidales</taxon>
        <taxon>Bacteroidaceae</taxon>
        <taxon>Caecibacteroides</taxon>
    </lineage>
</organism>